<evidence type="ECO:0000313" key="2">
    <source>
        <dbReference type="EMBL" id="VVE51329.1"/>
    </source>
</evidence>
<protein>
    <submittedName>
        <fullName evidence="2">Terminase</fullName>
    </submittedName>
</protein>
<name>A0A5E4YR77_9BURK</name>
<evidence type="ECO:0000256" key="1">
    <source>
        <dbReference type="SAM" id="MobiDB-lite"/>
    </source>
</evidence>
<evidence type="ECO:0000313" key="3">
    <source>
        <dbReference type="Proteomes" id="UP000368474"/>
    </source>
</evidence>
<dbReference type="AlphaFoldDB" id="A0A5E4YR77"/>
<gene>
    <name evidence="2" type="ORF">PMO31116_04676</name>
</gene>
<dbReference type="Proteomes" id="UP000368474">
    <property type="component" value="Unassembled WGS sequence"/>
</dbReference>
<dbReference type="RefSeq" id="WP_025249588.1">
    <property type="nucleotide sequence ID" value="NZ_CABPSD010000026.1"/>
</dbReference>
<sequence length="138" mass="15181">MARGRKPTAPHLKVLAGTDRPDREVPDAPSFDLIESFPEPPMHLNPDGMEMWNRLGPQLVKAAVLQVVDLYALEQLCFSWQQFRQKAKAGMGLTASEDQALKALFSEFGMTPAARRKVSSAGEKPTGNKFATNGRRSA</sequence>
<accession>A0A5E4YR77</accession>
<feature type="region of interest" description="Disordered" evidence="1">
    <location>
        <begin position="1"/>
        <end position="27"/>
    </location>
</feature>
<feature type="region of interest" description="Disordered" evidence="1">
    <location>
        <begin position="115"/>
        <end position="138"/>
    </location>
</feature>
<dbReference type="EMBL" id="CABPSD010000026">
    <property type="protein sequence ID" value="VVE51329.1"/>
    <property type="molecule type" value="Genomic_DNA"/>
</dbReference>
<feature type="compositionally biased region" description="Polar residues" evidence="1">
    <location>
        <begin position="129"/>
        <end position="138"/>
    </location>
</feature>
<reference evidence="2 3" key="1">
    <citation type="submission" date="2019-08" db="EMBL/GenBank/DDBJ databases">
        <authorList>
            <person name="Peeters C."/>
        </authorList>
    </citation>
    <scope>NUCLEOTIDE SEQUENCE [LARGE SCALE GENOMIC DNA]</scope>
    <source>
        <strain evidence="2 3">LMG 31116</strain>
    </source>
</reference>
<dbReference type="InterPro" id="IPR006448">
    <property type="entry name" value="Phage_term_ssu_P27"/>
</dbReference>
<dbReference type="Pfam" id="PF05119">
    <property type="entry name" value="Terminase_4"/>
    <property type="match status" value="1"/>
</dbReference>
<organism evidence="2 3">
    <name type="scientific">Pandoraea morbifera</name>
    <dbReference type="NCBI Taxonomy" id="2508300"/>
    <lineage>
        <taxon>Bacteria</taxon>
        <taxon>Pseudomonadati</taxon>
        <taxon>Pseudomonadota</taxon>
        <taxon>Betaproteobacteria</taxon>
        <taxon>Burkholderiales</taxon>
        <taxon>Burkholderiaceae</taxon>
        <taxon>Pandoraea</taxon>
    </lineage>
</organism>
<proteinExistence type="predicted"/>
<keyword evidence="3" id="KW-1185">Reference proteome</keyword>